<dbReference type="SMART" id="SM00825">
    <property type="entry name" value="PKS_KS"/>
    <property type="match status" value="1"/>
</dbReference>
<comment type="pathway">
    <text evidence="1 11">Lipid metabolism; fatty acid biosynthesis.</text>
</comment>
<sequence length="414" mass="44015">MKRVVITGVGVVSPIATGVRNYWDALKEGRNGVGEITLFDPSDYDVRIAAEVKDFKPEDWMDRKEARRADRVIQFAVAAADLAVQDASLDFSQEDPYRVGVYIGSGEGGISTNYEGIKVLLQKGPSRVSPFCVPMMLSNMPAAYVAMRYKAKGPNICVVTACATATHTMGEAFHAIRRGEADIIMAGGSEAAITPVAVAGFSAMKAFSTRNDDPARASRPFDIDRDGFVMGEGAGILIFEELEHALKRGAKIYAEVKGFGSNCDAYHITAPDPEAITPARAMSQAVEMAGWKKEEVELINAHGTSTPLNDKMETQAIVNAFGDHAKNILVNSTKSMIGHCLGAAGALELIAALQSIVEGIVHPTVNCVNIDPACSAVNVVAHGAPLEKSVDKLLVNSFGFGGHNAVLAVEGYKG</sequence>
<dbReference type="OrthoDB" id="9808669at2"/>
<keyword evidence="16" id="KW-1185">Reference proteome</keyword>
<dbReference type="STRING" id="580340.Tlie_1099"/>
<comment type="catalytic activity">
    <reaction evidence="11">
        <text>a fatty acyl-[ACP] + malonyl-[ACP] + H(+) = a 3-oxoacyl-[ACP] + holo-[ACP] + CO2</text>
        <dbReference type="Rhea" id="RHEA:22836"/>
        <dbReference type="Rhea" id="RHEA-COMP:9623"/>
        <dbReference type="Rhea" id="RHEA-COMP:9685"/>
        <dbReference type="Rhea" id="RHEA-COMP:9916"/>
        <dbReference type="Rhea" id="RHEA-COMP:14125"/>
        <dbReference type="ChEBI" id="CHEBI:15378"/>
        <dbReference type="ChEBI" id="CHEBI:16526"/>
        <dbReference type="ChEBI" id="CHEBI:64479"/>
        <dbReference type="ChEBI" id="CHEBI:78449"/>
        <dbReference type="ChEBI" id="CHEBI:78776"/>
        <dbReference type="ChEBI" id="CHEBI:138651"/>
    </reaction>
</comment>
<evidence type="ECO:0000256" key="10">
    <source>
        <dbReference type="ARBA" id="ARBA00023315"/>
    </source>
</evidence>
<dbReference type="AlphaFoldDB" id="G7VAD2"/>
<feature type="domain" description="Ketosynthase family 3 (KS3)" evidence="14">
    <location>
        <begin position="1"/>
        <end position="411"/>
    </location>
</feature>
<dbReference type="PANTHER" id="PTHR11712">
    <property type="entry name" value="POLYKETIDE SYNTHASE-RELATED"/>
    <property type="match status" value="1"/>
</dbReference>
<dbReference type="PIRSF" id="PIRSF000447">
    <property type="entry name" value="KAS_II"/>
    <property type="match status" value="1"/>
</dbReference>
<dbReference type="KEGG" id="tli:Tlie_1099"/>
<evidence type="ECO:0000256" key="13">
    <source>
        <dbReference type="RuleBase" id="RU003694"/>
    </source>
</evidence>
<name>G7VAD2_THELD</name>
<evidence type="ECO:0000256" key="1">
    <source>
        <dbReference type="ARBA" id="ARBA00005194"/>
    </source>
</evidence>
<comment type="catalytic activity">
    <reaction evidence="11">
        <text>(9Z)-hexadecenoyl-[ACP] + malonyl-[ACP] + H(+) = 3-oxo-(11Z)-octadecenoyl-[ACP] + holo-[ACP] + CO2</text>
        <dbReference type="Rhea" id="RHEA:55040"/>
        <dbReference type="Rhea" id="RHEA-COMP:9623"/>
        <dbReference type="Rhea" id="RHEA-COMP:9685"/>
        <dbReference type="Rhea" id="RHEA-COMP:10800"/>
        <dbReference type="Rhea" id="RHEA-COMP:14074"/>
        <dbReference type="ChEBI" id="CHEBI:15378"/>
        <dbReference type="ChEBI" id="CHEBI:16526"/>
        <dbReference type="ChEBI" id="CHEBI:64479"/>
        <dbReference type="ChEBI" id="CHEBI:78449"/>
        <dbReference type="ChEBI" id="CHEBI:83989"/>
        <dbReference type="ChEBI" id="CHEBI:138538"/>
        <dbReference type="EC" id="2.3.1.179"/>
    </reaction>
</comment>
<evidence type="ECO:0000313" key="15">
    <source>
        <dbReference type="EMBL" id="AER66832.1"/>
    </source>
</evidence>
<reference evidence="16" key="1">
    <citation type="submission" date="2011-10" db="EMBL/GenBank/DDBJ databases">
        <title>The complete genome of chromosome of Thermovirga lienii DSM 17291.</title>
        <authorList>
            <consortium name="US DOE Joint Genome Institute (JGI-PGF)"/>
            <person name="Lucas S."/>
            <person name="Copeland A."/>
            <person name="Lapidus A."/>
            <person name="Glavina del Rio T."/>
            <person name="Dalin E."/>
            <person name="Tice H."/>
            <person name="Bruce D."/>
            <person name="Goodwin L."/>
            <person name="Pitluck S."/>
            <person name="Peters L."/>
            <person name="Mikhailova N."/>
            <person name="Saunders E."/>
            <person name="Kyrpides N."/>
            <person name="Mavromatis K."/>
            <person name="Ivanova N."/>
            <person name="Last F.I."/>
            <person name="Brettin T."/>
            <person name="Detter J.C."/>
            <person name="Han C."/>
            <person name="Larimer F."/>
            <person name="Land M."/>
            <person name="Hauser L."/>
            <person name="Markowitz V."/>
            <person name="Cheng J.-F."/>
            <person name="Hugenholtz P."/>
            <person name="Woyke T."/>
            <person name="Wu D."/>
            <person name="Spring S."/>
            <person name="Schroeder M."/>
            <person name="Brambilla E.-M."/>
            <person name="Klenk H.-P."/>
            <person name="Eisen J.A."/>
        </authorList>
    </citation>
    <scope>NUCLEOTIDE SEQUENCE [LARGE SCALE GENOMIC DNA]</scope>
    <source>
        <strain evidence="16">ATCC BAA-1197 / DSM 17291 / Cas60314</strain>
    </source>
</reference>
<evidence type="ECO:0000256" key="8">
    <source>
        <dbReference type="ARBA" id="ARBA00023098"/>
    </source>
</evidence>
<protein>
    <recommendedName>
        <fullName evidence="4 11">3-oxoacyl-[acyl-carrier-protein] synthase 2</fullName>
        <ecNumber evidence="3 11">2.3.1.179</ecNumber>
    </recommendedName>
</protein>
<evidence type="ECO:0000256" key="3">
    <source>
        <dbReference type="ARBA" id="ARBA00012356"/>
    </source>
</evidence>
<dbReference type="UniPathway" id="UPA00094"/>
<proteinExistence type="inferred from homology"/>
<dbReference type="EMBL" id="CP003096">
    <property type="protein sequence ID" value="AER66832.1"/>
    <property type="molecule type" value="Genomic_DNA"/>
</dbReference>
<evidence type="ECO:0000256" key="5">
    <source>
        <dbReference type="ARBA" id="ARBA00022516"/>
    </source>
</evidence>
<keyword evidence="5 11" id="KW-0444">Lipid biosynthesis</keyword>
<dbReference type="PROSITE" id="PS00606">
    <property type="entry name" value="KS3_1"/>
    <property type="match status" value="1"/>
</dbReference>
<evidence type="ECO:0000313" key="16">
    <source>
        <dbReference type="Proteomes" id="UP000005868"/>
    </source>
</evidence>
<keyword evidence="9 11" id="KW-0275">Fatty acid biosynthesis</keyword>
<organism evidence="15 16">
    <name type="scientific">Thermovirga lienii (strain ATCC BAA-1197 / DSM 17291 / Cas60314)</name>
    <dbReference type="NCBI Taxonomy" id="580340"/>
    <lineage>
        <taxon>Bacteria</taxon>
        <taxon>Thermotogati</taxon>
        <taxon>Synergistota</taxon>
        <taxon>Synergistia</taxon>
        <taxon>Synergistales</taxon>
        <taxon>Thermovirgaceae</taxon>
        <taxon>Thermovirga</taxon>
    </lineage>
</organism>
<dbReference type="SUPFAM" id="SSF53901">
    <property type="entry name" value="Thiolase-like"/>
    <property type="match status" value="2"/>
</dbReference>
<evidence type="ECO:0000256" key="11">
    <source>
        <dbReference type="PIRNR" id="PIRNR000447"/>
    </source>
</evidence>
<dbReference type="GO" id="GO:0006633">
    <property type="term" value="P:fatty acid biosynthetic process"/>
    <property type="evidence" value="ECO:0007669"/>
    <property type="project" value="UniProtKB-UniRule"/>
</dbReference>
<dbReference type="PANTHER" id="PTHR11712:SF336">
    <property type="entry name" value="3-OXOACYL-[ACYL-CARRIER-PROTEIN] SYNTHASE, MITOCHONDRIAL"/>
    <property type="match status" value="1"/>
</dbReference>
<dbReference type="EC" id="2.3.1.179" evidence="3 11"/>
<dbReference type="Proteomes" id="UP000005868">
    <property type="component" value="Chromosome"/>
</dbReference>
<dbReference type="CDD" id="cd00834">
    <property type="entry name" value="KAS_I_II"/>
    <property type="match status" value="1"/>
</dbReference>
<dbReference type="InterPro" id="IPR016039">
    <property type="entry name" value="Thiolase-like"/>
</dbReference>
<dbReference type="Pfam" id="PF02801">
    <property type="entry name" value="Ketoacyl-synt_C"/>
    <property type="match status" value="1"/>
</dbReference>
<keyword evidence="8" id="KW-0443">Lipid metabolism</keyword>
<feature type="active site" description="For beta-ketoacyl synthase activity" evidence="12">
    <location>
        <position position="162"/>
    </location>
</feature>
<keyword evidence="7" id="KW-0276">Fatty acid metabolism</keyword>
<keyword evidence="10 11" id="KW-0012">Acyltransferase</keyword>
<dbReference type="FunFam" id="3.40.47.10:FF:000018">
    <property type="entry name" value="3-oxoacyl-[acyl-carrier-protein] synthase 2"/>
    <property type="match status" value="1"/>
</dbReference>
<evidence type="ECO:0000256" key="7">
    <source>
        <dbReference type="ARBA" id="ARBA00022832"/>
    </source>
</evidence>
<evidence type="ECO:0000256" key="12">
    <source>
        <dbReference type="PIRSR" id="PIRSR000447-1"/>
    </source>
</evidence>
<dbReference type="InterPro" id="IPR014030">
    <property type="entry name" value="Ketoacyl_synth_N"/>
</dbReference>
<accession>G7VAD2</accession>
<comment type="function">
    <text evidence="11">Involved in the type II fatty acid elongation cycle. Catalyzes the elongation of a wide range of acyl-ACP by the addition of two carbons from malonyl-ACP to an acyl acceptor. Can efficiently catalyze the conversion of palmitoleoyl-ACP (cis-hexadec-9-enoyl-ACP) to cis-vaccenoyl-ACP (cis-octadec-11-enoyl-ACP), an essential step in the thermal regulation of fatty acid composition.</text>
</comment>
<dbReference type="NCBIfam" id="NF005589">
    <property type="entry name" value="PRK07314.1"/>
    <property type="match status" value="1"/>
</dbReference>
<dbReference type="NCBIfam" id="TIGR03150">
    <property type="entry name" value="fabF"/>
    <property type="match status" value="1"/>
</dbReference>
<keyword evidence="6 11" id="KW-0808">Transferase</keyword>
<dbReference type="GO" id="GO:0005829">
    <property type="term" value="C:cytosol"/>
    <property type="evidence" value="ECO:0007669"/>
    <property type="project" value="TreeGrafter"/>
</dbReference>
<dbReference type="InterPro" id="IPR014031">
    <property type="entry name" value="Ketoacyl_synth_C"/>
</dbReference>
<dbReference type="InterPro" id="IPR000794">
    <property type="entry name" value="Beta-ketoacyl_synthase"/>
</dbReference>
<evidence type="ECO:0000256" key="6">
    <source>
        <dbReference type="ARBA" id="ARBA00022679"/>
    </source>
</evidence>
<dbReference type="GO" id="GO:0004315">
    <property type="term" value="F:3-oxoacyl-[acyl-carrier-protein] synthase activity"/>
    <property type="evidence" value="ECO:0007669"/>
    <property type="project" value="UniProtKB-UniRule"/>
</dbReference>
<evidence type="ECO:0000256" key="2">
    <source>
        <dbReference type="ARBA" id="ARBA00008467"/>
    </source>
</evidence>
<dbReference type="Pfam" id="PF00109">
    <property type="entry name" value="ketoacyl-synt"/>
    <property type="match status" value="1"/>
</dbReference>
<dbReference type="InterPro" id="IPR017568">
    <property type="entry name" value="3-oxoacyl-ACP_synth-2"/>
</dbReference>
<dbReference type="InterPro" id="IPR020841">
    <property type="entry name" value="PKS_Beta-ketoAc_synthase_dom"/>
</dbReference>
<gene>
    <name evidence="15" type="ordered locus">Tlie_1099</name>
</gene>
<dbReference type="InterPro" id="IPR018201">
    <property type="entry name" value="Ketoacyl_synth_AS"/>
</dbReference>
<dbReference type="Gene3D" id="3.40.47.10">
    <property type="match status" value="1"/>
</dbReference>
<reference evidence="15 16" key="2">
    <citation type="journal article" date="2012" name="Stand. Genomic Sci.">
        <title>Genome sequence of the moderately thermophilic, amino-acid-degrading and sulfur-reducing bacterium Thermovirga lienii type strain (Cas60314(T)).</title>
        <authorList>
            <person name="Goker M."/>
            <person name="Saunders E."/>
            <person name="Lapidus A."/>
            <person name="Nolan M."/>
            <person name="Lucas S."/>
            <person name="Hammon N."/>
            <person name="Deshpande S."/>
            <person name="Cheng J.F."/>
            <person name="Han C."/>
            <person name="Tapia R."/>
            <person name="Goodwin L.A."/>
            <person name="Pitluck S."/>
            <person name="Liolios K."/>
            <person name="Mavromatis K."/>
            <person name="Pagani I."/>
            <person name="Ivanova N."/>
            <person name="Mikhailova N."/>
            <person name="Pati A."/>
            <person name="Chen A."/>
            <person name="Palaniappan K."/>
            <person name="Land M."/>
            <person name="Chang Y.J."/>
            <person name="Jeffries C.D."/>
            <person name="Brambilla E.M."/>
            <person name="Rohde M."/>
            <person name="Spring S."/>
            <person name="Detter J.C."/>
            <person name="Woyke T."/>
            <person name="Bristow J."/>
            <person name="Eisen J.A."/>
            <person name="Markowitz V."/>
            <person name="Hugenholtz P."/>
            <person name="Kyrpides N.C."/>
            <person name="Klenk H.P."/>
        </authorList>
    </citation>
    <scope>NUCLEOTIDE SEQUENCE [LARGE SCALE GENOMIC DNA]</scope>
    <source>
        <strain evidence="16">ATCC BAA-1197 / DSM 17291 / Cas60314</strain>
    </source>
</reference>
<evidence type="ECO:0000259" key="14">
    <source>
        <dbReference type="PROSITE" id="PS52004"/>
    </source>
</evidence>
<comment type="similarity">
    <text evidence="2 11 13">Belongs to the thiolase-like superfamily. Beta-ketoacyl-ACP synthases family.</text>
</comment>
<evidence type="ECO:0000256" key="9">
    <source>
        <dbReference type="ARBA" id="ARBA00023160"/>
    </source>
</evidence>
<dbReference type="eggNOG" id="COG0304">
    <property type="taxonomic scope" value="Bacteria"/>
</dbReference>
<evidence type="ECO:0000256" key="4">
    <source>
        <dbReference type="ARBA" id="ARBA00014657"/>
    </source>
</evidence>
<dbReference type="PROSITE" id="PS52004">
    <property type="entry name" value="KS3_2"/>
    <property type="match status" value="1"/>
</dbReference>
<dbReference type="HOGENOM" id="CLU_000022_69_2_0"/>